<dbReference type="InterPro" id="IPR013752">
    <property type="entry name" value="KPA_reductase"/>
</dbReference>
<dbReference type="RefSeq" id="WP_389364347.1">
    <property type="nucleotide sequence ID" value="NZ_JBIACK010000018.1"/>
</dbReference>
<evidence type="ECO:0000256" key="11">
    <source>
        <dbReference type="RuleBase" id="RU362068"/>
    </source>
</evidence>
<accession>A0ABW6KKA6</accession>
<dbReference type="InterPro" id="IPR036291">
    <property type="entry name" value="NAD(P)-bd_dom_sf"/>
</dbReference>
<keyword evidence="15" id="KW-1185">Reference proteome</keyword>
<dbReference type="InterPro" id="IPR050838">
    <property type="entry name" value="Ketopantoate_reductase"/>
</dbReference>
<dbReference type="InterPro" id="IPR003710">
    <property type="entry name" value="ApbA"/>
</dbReference>
<evidence type="ECO:0000313" key="15">
    <source>
        <dbReference type="Proteomes" id="UP001601059"/>
    </source>
</evidence>
<name>A0ABW6KKA6_9BACI</name>
<evidence type="ECO:0000256" key="7">
    <source>
        <dbReference type="ARBA" id="ARBA00022857"/>
    </source>
</evidence>
<keyword evidence="8 11" id="KW-0560">Oxidoreductase</keyword>
<sequence>MKISIIGGGSVGLLFAYYLHPFHEVVLYTRTRTQMENLQDEGLTLKKDNVSHRTKIVCKHIHDFRQNQEELTIITVKQYQLESLLKTITLTETAPILFLQNGMGHLKWLETLNANHIFVGSVEHGAYRENDVTVHHTGEGITRLANYKGDKSKLIHFIEPLGTEFPFKLEENYEEMLIRKLVVNAVINPLTAILYVENGQLVENPYFAHLLNSLFKEITGILELEAEKTYENLIHICKKTAHNRSSMLKDIEANRPTEIDAILGYLLEKAEHKKIEAPLTEAYYHCIKGKELRREGN</sequence>
<gene>
    <name evidence="14" type="ORF">ACFYKX_24030</name>
</gene>
<organism evidence="14 15">
    <name type="scientific">Cytobacillus spartinae</name>
    <dbReference type="NCBI Taxonomy" id="3299023"/>
    <lineage>
        <taxon>Bacteria</taxon>
        <taxon>Bacillati</taxon>
        <taxon>Bacillota</taxon>
        <taxon>Bacilli</taxon>
        <taxon>Bacillales</taxon>
        <taxon>Bacillaceae</taxon>
        <taxon>Cytobacillus</taxon>
    </lineage>
</organism>
<dbReference type="Gene3D" id="1.10.1040.10">
    <property type="entry name" value="N-(1-d-carboxylethyl)-l-norvaline Dehydrogenase, domain 2"/>
    <property type="match status" value="1"/>
</dbReference>
<dbReference type="PANTHER" id="PTHR43765:SF2">
    <property type="entry name" value="2-DEHYDROPANTOATE 2-REDUCTASE"/>
    <property type="match status" value="1"/>
</dbReference>
<evidence type="ECO:0000256" key="3">
    <source>
        <dbReference type="ARBA" id="ARBA00007870"/>
    </source>
</evidence>
<dbReference type="InterPro" id="IPR013328">
    <property type="entry name" value="6PGD_dom2"/>
</dbReference>
<comment type="caution">
    <text evidence="14">The sequence shown here is derived from an EMBL/GenBank/DDBJ whole genome shotgun (WGS) entry which is preliminary data.</text>
</comment>
<keyword evidence="6 11" id="KW-0566">Pantothenate biosynthesis</keyword>
<reference evidence="14 15" key="1">
    <citation type="submission" date="2024-08" db="EMBL/GenBank/DDBJ databases">
        <title>Two novel Cytobacillus novel species.</title>
        <authorList>
            <person name="Liu G."/>
        </authorList>
    </citation>
    <scope>NUCLEOTIDE SEQUENCE [LARGE SCALE GENOMIC DNA]</scope>
    <source>
        <strain evidence="14 15">FJAT-54145</strain>
    </source>
</reference>
<dbReference type="PANTHER" id="PTHR43765">
    <property type="entry name" value="2-DEHYDROPANTOATE 2-REDUCTASE-RELATED"/>
    <property type="match status" value="1"/>
</dbReference>
<evidence type="ECO:0000256" key="10">
    <source>
        <dbReference type="ARBA" id="ARBA00048793"/>
    </source>
</evidence>
<protein>
    <recommendedName>
        <fullName evidence="5 11">2-dehydropantoate 2-reductase</fullName>
        <ecNumber evidence="4 11">1.1.1.169</ecNumber>
    </recommendedName>
    <alternativeName>
        <fullName evidence="9 11">Ketopantoate reductase</fullName>
    </alternativeName>
</protein>
<comment type="pathway">
    <text evidence="2 11">Cofactor biosynthesis; (R)-pantothenate biosynthesis; (R)-pantoate from 3-methyl-2-oxobutanoate: step 2/2.</text>
</comment>
<dbReference type="Pfam" id="PF08546">
    <property type="entry name" value="ApbA_C"/>
    <property type="match status" value="1"/>
</dbReference>
<dbReference type="EMBL" id="JBIACK010000018">
    <property type="protein sequence ID" value="MFE8703640.1"/>
    <property type="molecule type" value="Genomic_DNA"/>
</dbReference>
<evidence type="ECO:0000313" key="14">
    <source>
        <dbReference type="EMBL" id="MFE8703640.1"/>
    </source>
</evidence>
<evidence type="ECO:0000256" key="9">
    <source>
        <dbReference type="ARBA" id="ARBA00032024"/>
    </source>
</evidence>
<feature type="domain" description="Ketopantoate reductase C-terminal" evidence="13">
    <location>
        <begin position="174"/>
        <end position="291"/>
    </location>
</feature>
<dbReference type="NCBIfam" id="TIGR00745">
    <property type="entry name" value="apbA_panE"/>
    <property type="match status" value="1"/>
</dbReference>
<dbReference type="SUPFAM" id="SSF51735">
    <property type="entry name" value="NAD(P)-binding Rossmann-fold domains"/>
    <property type="match status" value="1"/>
</dbReference>
<proteinExistence type="inferred from homology"/>
<evidence type="ECO:0000256" key="2">
    <source>
        <dbReference type="ARBA" id="ARBA00004994"/>
    </source>
</evidence>
<dbReference type="NCBIfam" id="NF005093">
    <property type="entry name" value="PRK06522.2-4"/>
    <property type="match status" value="1"/>
</dbReference>
<dbReference type="Gene3D" id="3.40.50.720">
    <property type="entry name" value="NAD(P)-binding Rossmann-like Domain"/>
    <property type="match status" value="1"/>
</dbReference>
<dbReference type="EC" id="1.1.1.169" evidence="4 11"/>
<dbReference type="Pfam" id="PF02558">
    <property type="entry name" value="ApbA"/>
    <property type="match status" value="1"/>
</dbReference>
<evidence type="ECO:0000256" key="4">
    <source>
        <dbReference type="ARBA" id="ARBA00013014"/>
    </source>
</evidence>
<evidence type="ECO:0000256" key="1">
    <source>
        <dbReference type="ARBA" id="ARBA00002919"/>
    </source>
</evidence>
<evidence type="ECO:0000256" key="5">
    <source>
        <dbReference type="ARBA" id="ARBA00019465"/>
    </source>
</evidence>
<evidence type="ECO:0000256" key="6">
    <source>
        <dbReference type="ARBA" id="ARBA00022655"/>
    </source>
</evidence>
<dbReference type="InterPro" id="IPR013332">
    <property type="entry name" value="KPR_N"/>
</dbReference>
<comment type="catalytic activity">
    <reaction evidence="10 11">
        <text>(R)-pantoate + NADP(+) = 2-dehydropantoate + NADPH + H(+)</text>
        <dbReference type="Rhea" id="RHEA:16233"/>
        <dbReference type="ChEBI" id="CHEBI:11561"/>
        <dbReference type="ChEBI" id="CHEBI:15378"/>
        <dbReference type="ChEBI" id="CHEBI:15980"/>
        <dbReference type="ChEBI" id="CHEBI:57783"/>
        <dbReference type="ChEBI" id="CHEBI:58349"/>
        <dbReference type="EC" id="1.1.1.169"/>
    </reaction>
</comment>
<comment type="similarity">
    <text evidence="3 11">Belongs to the ketopantoate reductase family.</text>
</comment>
<feature type="domain" description="Ketopantoate reductase N-terminal" evidence="12">
    <location>
        <begin position="3"/>
        <end position="148"/>
    </location>
</feature>
<dbReference type="InterPro" id="IPR008927">
    <property type="entry name" value="6-PGluconate_DH-like_C_sf"/>
</dbReference>
<evidence type="ECO:0000259" key="13">
    <source>
        <dbReference type="Pfam" id="PF08546"/>
    </source>
</evidence>
<evidence type="ECO:0000256" key="8">
    <source>
        <dbReference type="ARBA" id="ARBA00023002"/>
    </source>
</evidence>
<dbReference type="SUPFAM" id="SSF48179">
    <property type="entry name" value="6-phosphogluconate dehydrogenase C-terminal domain-like"/>
    <property type="match status" value="1"/>
</dbReference>
<keyword evidence="7 11" id="KW-0521">NADP</keyword>
<evidence type="ECO:0000259" key="12">
    <source>
        <dbReference type="Pfam" id="PF02558"/>
    </source>
</evidence>
<dbReference type="Proteomes" id="UP001601059">
    <property type="component" value="Unassembled WGS sequence"/>
</dbReference>
<comment type="function">
    <text evidence="1 11">Catalyzes the NADPH-dependent reduction of ketopantoate into pantoic acid.</text>
</comment>
<dbReference type="GO" id="GO:0008677">
    <property type="term" value="F:2-dehydropantoate 2-reductase activity"/>
    <property type="evidence" value="ECO:0007669"/>
    <property type="project" value="UniProtKB-EC"/>
</dbReference>